<dbReference type="PRINTS" id="PR00759">
    <property type="entry name" value="BASICPTASE"/>
</dbReference>
<evidence type="ECO:0000256" key="1">
    <source>
        <dbReference type="ARBA" id="ARBA00022690"/>
    </source>
</evidence>
<dbReference type="InterPro" id="IPR050098">
    <property type="entry name" value="TFPI/VKTCI-like"/>
</dbReference>
<reference evidence="5" key="1">
    <citation type="journal article" date="2011" name="PLoS ONE">
        <title>A deep insight into the sialotranscriptome of the gulf coast tick, Amblyomma maculatum.</title>
        <authorList>
            <person name="Karim S."/>
            <person name="Singh P."/>
            <person name="Ribeiro J.M."/>
        </authorList>
    </citation>
    <scope>NUCLEOTIDE SEQUENCE</scope>
    <source>
        <tissue evidence="5">Salivary gland</tissue>
    </source>
</reference>
<keyword evidence="3" id="KW-1015">Disulfide bond</keyword>
<dbReference type="CDD" id="cd00109">
    <property type="entry name" value="Kunitz-type"/>
    <property type="match status" value="1"/>
</dbReference>
<dbReference type="AlphaFoldDB" id="G3MH80"/>
<evidence type="ECO:0000313" key="5">
    <source>
        <dbReference type="EMBL" id="AEO32848.1"/>
    </source>
</evidence>
<dbReference type="Gene3D" id="4.10.410.10">
    <property type="entry name" value="Pancreatic trypsin inhibitor Kunitz domain"/>
    <property type="match status" value="1"/>
</dbReference>
<dbReference type="FunFam" id="4.10.410.10:FF:000004">
    <property type="entry name" value="Tissue factor pathway inhibitor"/>
    <property type="match status" value="1"/>
</dbReference>
<dbReference type="InterPro" id="IPR036880">
    <property type="entry name" value="Kunitz_BPTI_sf"/>
</dbReference>
<feature type="non-terminal residue" evidence="5">
    <location>
        <position position="1"/>
    </location>
</feature>
<dbReference type="SMART" id="SM00131">
    <property type="entry name" value="KU"/>
    <property type="match status" value="1"/>
</dbReference>
<evidence type="ECO:0000256" key="2">
    <source>
        <dbReference type="ARBA" id="ARBA00022900"/>
    </source>
</evidence>
<feature type="domain" description="BPTI/Kunitz inhibitor" evidence="4">
    <location>
        <begin position="53"/>
        <end position="103"/>
    </location>
</feature>
<evidence type="ECO:0000256" key="3">
    <source>
        <dbReference type="ARBA" id="ARBA00023157"/>
    </source>
</evidence>
<sequence length="106" mass="11822">RSYASTHRSSSPELYSIMMNKSVLVLLLVATFGVVSSSMVGLMRSAVGSPDECTYPPETGPCKGHMPRFFYNINTNECEEFIYGGCHGNENNFRTYEDCENQCKTS</sequence>
<keyword evidence="1" id="KW-0646">Protease inhibitor</keyword>
<dbReference type="PANTHER" id="PTHR10083">
    <property type="entry name" value="KUNITZ-TYPE PROTEASE INHIBITOR-RELATED"/>
    <property type="match status" value="1"/>
</dbReference>
<dbReference type="EMBL" id="JO841231">
    <property type="protein sequence ID" value="AEO32848.1"/>
    <property type="molecule type" value="mRNA"/>
</dbReference>
<dbReference type="PROSITE" id="PS00280">
    <property type="entry name" value="BPTI_KUNITZ_1"/>
    <property type="match status" value="1"/>
</dbReference>
<keyword evidence="2" id="KW-0722">Serine protease inhibitor</keyword>
<dbReference type="SUPFAM" id="SSF57362">
    <property type="entry name" value="BPTI-like"/>
    <property type="match status" value="1"/>
</dbReference>
<dbReference type="InterPro" id="IPR002223">
    <property type="entry name" value="Kunitz_BPTI"/>
</dbReference>
<dbReference type="PROSITE" id="PS50279">
    <property type="entry name" value="BPTI_KUNITZ_2"/>
    <property type="match status" value="1"/>
</dbReference>
<protein>
    <recommendedName>
        <fullName evidence="4">BPTI/Kunitz inhibitor domain-containing protein</fullName>
    </recommendedName>
</protein>
<accession>G3MH80</accession>
<dbReference type="GO" id="GO:0005615">
    <property type="term" value="C:extracellular space"/>
    <property type="evidence" value="ECO:0007669"/>
    <property type="project" value="TreeGrafter"/>
</dbReference>
<dbReference type="Pfam" id="PF00014">
    <property type="entry name" value="Kunitz_BPTI"/>
    <property type="match status" value="1"/>
</dbReference>
<evidence type="ECO:0000259" key="4">
    <source>
        <dbReference type="PROSITE" id="PS50279"/>
    </source>
</evidence>
<dbReference type="InterPro" id="IPR020901">
    <property type="entry name" value="Prtase_inh_Kunz-CS"/>
</dbReference>
<organism evidence="5">
    <name type="scientific">Amblyomma maculatum</name>
    <name type="common">Gulf Coast tick</name>
    <dbReference type="NCBI Taxonomy" id="34609"/>
    <lineage>
        <taxon>Eukaryota</taxon>
        <taxon>Metazoa</taxon>
        <taxon>Ecdysozoa</taxon>
        <taxon>Arthropoda</taxon>
        <taxon>Chelicerata</taxon>
        <taxon>Arachnida</taxon>
        <taxon>Acari</taxon>
        <taxon>Parasitiformes</taxon>
        <taxon>Ixodida</taxon>
        <taxon>Ixodoidea</taxon>
        <taxon>Ixodidae</taxon>
        <taxon>Amblyomminae</taxon>
        <taxon>Amblyomma</taxon>
    </lineage>
</organism>
<dbReference type="PANTHER" id="PTHR10083:SF374">
    <property type="entry name" value="BPTI_KUNITZ INHIBITOR DOMAIN-CONTAINING PROTEIN"/>
    <property type="match status" value="1"/>
</dbReference>
<dbReference type="GO" id="GO:0004867">
    <property type="term" value="F:serine-type endopeptidase inhibitor activity"/>
    <property type="evidence" value="ECO:0007669"/>
    <property type="project" value="UniProtKB-KW"/>
</dbReference>
<proteinExistence type="evidence at transcript level"/>
<name>G3MH80_AMBMU</name>